<comment type="caution">
    <text evidence="1">The sequence shown here is derived from an EMBL/GenBank/DDBJ whole genome shotgun (WGS) entry which is preliminary data.</text>
</comment>
<dbReference type="InterPro" id="IPR029032">
    <property type="entry name" value="AhpD-like"/>
</dbReference>
<evidence type="ECO:0008006" key="3">
    <source>
        <dbReference type="Google" id="ProtNLM"/>
    </source>
</evidence>
<accession>A0ABN2M485</accession>
<dbReference type="SUPFAM" id="SSF69118">
    <property type="entry name" value="AhpD-like"/>
    <property type="match status" value="1"/>
</dbReference>
<protein>
    <recommendedName>
        <fullName evidence="3">Peroxidase</fullName>
    </recommendedName>
</protein>
<dbReference type="EMBL" id="BAAANJ010000005">
    <property type="protein sequence ID" value="GAA1808990.1"/>
    <property type="molecule type" value="Genomic_DNA"/>
</dbReference>
<name>A0ABN2M485_9MICO</name>
<organism evidence="1 2">
    <name type="scientific">Agromyces neolithicus</name>
    <dbReference type="NCBI Taxonomy" id="269420"/>
    <lineage>
        <taxon>Bacteria</taxon>
        <taxon>Bacillati</taxon>
        <taxon>Actinomycetota</taxon>
        <taxon>Actinomycetes</taxon>
        <taxon>Micrococcales</taxon>
        <taxon>Microbacteriaceae</taxon>
        <taxon>Agromyces</taxon>
    </lineage>
</organism>
<dbReference type="PANTHER" id="PTHR35446:SF2">
    <property type="entry name" value="CARBOXYMUCONOLACTONE DECARBOXYLASE-LIKE DOMAIN-CONTAINING PROTEIN"/>
    <property type="match status" value="1"/>
</dbReference>
<reference evidence="1 2" key="1">
    <citation type="journal article" date="2019" name="Int. J. Syst. Evol. Microbiol.">
        <title>The Global Catalogue of Microorganisms (GCM) 10K type strain sequencing project: providing services to taxonomists for standard genome sequencing and annotation.</title>
        <authorList>
            <consortium name="The Broad Institute Genomics Platform"/>
            <consortium name="The Broad Institute Genome Sequencing Center for Infectious Disease"/>
            <person name="Wu L."/>
            <person name="Ma J."/>
        </authorList>
    </citation>
    <scope>NUCLEOTIDE SEQUENCE [LARGE SCALE GENOMIC DNA]</scope>
    <source>
        <strain evidence="1 2">JCM 14322</strain>
    </source>
</reference>
<evidence type="ECO:0000313" key="1">
    <source>
        <dbReference type="EMBL" id="GAA1808990.1"/>
    </source>
</evidence>
<evidence type="ECO:0000313" key="2">
    <source>
        <dbReference type="Proteomes" id="UP001500002"/>
    </source>
</evidence>
<dbReference type="RefSeq" id="WP_344295375.1">
    <property type="nucleotide sequence ID" value="NZ_BAAANJ010000005.1"/>
</dbReference>
<sequence>MFITGVPAADADGEVAEYYETQRGIWGFLPNYAASFSHRPDVAAAWQTLNLAIRGGMHRRRYEIVTIAAARARRSTACTAAHSKFLRDVCGDDATMRSIAERPDGANLGEVDRALYEFATAVATDAAAIQSADVERLRSLGLTDKDIADVVFAVAARCFFTAVLDATGAQLDAETAAEFAPELLASMIVGRPVAGT</sequence>
<gene>
    <name evidence="1" type="ORF">GCM10009749_16820</name>
</gene>
<dbReference type="Gene3D" id="1.20.1290.10">
    <property type="entry name" value="AhpD-like"/>
    <property type="match status" value="1"/>
</dbReference>
<proteinExistence type="predicted"/>
<dbReference type="Proteomes" id="UP001500002">
    <property type="component" value="Unassembled WGS sequence"/>
</dbReference>
<keyword evidence="2" id="KW-1185">Reference proteome</keyword>
<dbReference type="PANTHER" id="PTHR35446">
    <property type="entry name" value="SI:CH211-175M2.5"/>
    <property type="match status" value="1"/>
</dbReference>